<organism evidence="1 2">
    <name type="scientific">Sporosarcina psychrophila</name>
    <name type="common">Bacillus psychrophilus</name>
    <dbReference type="NCBI Taxonomy" id="1476"/>
    <lineage>
        <taxon>Bacteria</taxon>
        <taxon>Bacillati</taxon>
        <taxon>Bacillota</taxon>
        <taxon>Bacilli</taxon>
        <taxon>Bacillales</taxon>
        <taxon>Caryophanaceae</taxon>
        <taxon>Sporosarcina</taxon>
    </lineage>
</organism>
<dbReference type="AlphaFoldDB" id="A0A921G1R3"/>
<accession>A0A921G1R3</accession>
<protein>
    <submittedName>
        <fullName evidence="1">DUF2161 family putative PD-(D/E)XK-type phosphodiesterase</fullName>
    </submittedName>
</protein>
<evidence type="ECO:0000313" key="1">
    <source>
        <dbReference type="EMBL" id="HJF33064.1"/>
    </source>
</evidence>
<dbReference type="InterPro" id="IPR018679">
    <property type="entry name" value="DUF2161"/>
</dbReference>
<name>A0A921G1R3_SPOPS</name>
<proteinExistence type="predicted"/>
<sequence length="256" mass="29801">MTGKTTKRYEVDLYKPVKEYFAQQGYDVHGEVNECDVAAVKDQELVLIELKLTLNIDLLVQATKRQRLTNHVYVAIPKPKINFRSKKWKDICHLVRRLELGLIIVSFLEDDARAEVVFHPASFDRKKNMQRSKKKRNDLLTEMEGRLGDYNVGGSHQTKIMTAYKENCIFIACCLLQAGPLSPKSLREMGTGEKTLTILNKNYYGWFDRIQRGMYMINDTGESELHKFQALSDHYHKLVRETRGVYLENHETRENN</sequence>
<reference evidence="1" key="2">
    <citation type="submission" date="2021-09" db="EMBL/GenBank/DDBJ databases">
        <authorList>
            <person name="Gilroy R."/>
        </authorList>
    </citation>
    <scope>NUCLEOTIDE SEQUENCE</scope>
    <source>
        <strain evidence="1">CHK171-7178</strain>
    </source>
</reference>
<reference evidence="1" key="1">
    <citation type="journal article" date="2021" name="PeerJ">
        <title>Extensive microbial diversity within the chicken gut microbiome revealed by metagenomics and culture.</title>
        <authorList>
            <person name="Gilroy R."/>
            <person name="Ravi A."/>
            <person name="Getino M."/>
            <person name="Pursley I."/>
            <person name="Horton D.L."/>
            <person name="Alikhan N.F."/>
            <person name="Baker D."/>
            <person name="Gharbi K."/>
            <person name="Hall N."/>
            <person name="Watson M."/>
            <person name="Adriaenssens E.M."/>
            <person name="Foster-Nyarko E."/>
            <person name="Jarju S."/>
            <person name="Secka A."/>
            <person name="Antonio M."/>
            <person name="Oren A."/>
            <person name="Chaudhuri R.R."/>
            <person name="La Ragione R."/>
            <person name="Hildebrand F."/>
            <person name="Pallen M.J."/>
        </authorList>
    </citation>
    <scope>NUCLEOTIDE SEQUENCE</scope>
    <source>
        <strain evidence="1">CHK171-7178</strain>
    </source>
</reference>
<dbReference type="EMBL" id="DYWT01000239">
    <property type="protein sequence ID" value="HJF33064.1"/>
    <property type="molecule type" value="Genomic_DNA"/>
</dbReference>
<dbReference type="Proteomes" id="UP000698173">
    <property type="component" value="Unassembled WGS sequence"/>
</dbReference>
<gene>
    <name evidence="1" type="ORF">K8V56_14980</name>
</gene>
<comment type="caution">
    <text evidence="1">The sequence shown here is derived from an EMBL/GenBank/DDBJ whole genome shotgun (WGS) entry which is preliminary data.</text>
</comment>
<dbReference type="Pfam" id="PF09929">
    <property type="entry name" value="DUF2161"/>
    <property type="match status" value="1"/>
</dbReference>
<evidence type="ECO:0000313" key="2">
    <source>
        <dbReference type="Proteomes" id="UP000698173"/>
    </source>
</evidence>